<feature type="compositionally biased region" description="Basic and acidic residues" evidence="6">
    <location>
        <begin position="276"/>
        <end position="290"/>
    </location>
</feature>
<sequence length="596" mass="68700">MTPVRISGCTPGVLDPAQCHRLLRRPSSTLTFASFDPRVASANPALDMRTLSLNEELYRPKRVVIETTCSGESSWRFVPKARWEEGVLDEGPWPRVIDLCGQLVECSQDQWDIYKLDRTAYDCLVRAPPELTVITVAVSKPKEGKQPLGKHRMSSAEPCPEMPPSKAFHLDLDSDSEEDEVADMVVDDGARPNARRMPSAPGGRMKNFREEIEKNRKERREKTTARSERLSTREENVFFDFSAHQPIQPQRTGSPPRDAGPKRKVASLFDSIPLRAQDDPEYRSPEEEYSRNMVNYAPAATSKRTRTVSPGAAKRDLELRRLEREKKKRAKRERELDHRKQQRFQQFLHQIYSDVSNSASPKTPQDPIDVLDDPDSEEEDKPAESSRLIGHSGKPRRRSAKNGEKEEQEAQRSKTAERLAAEARKAEEERRARMEQERQQQAQAREEARIAGEERARRERERRQRNERWAYGPWTTQRALERYKILSEIFDSTKFSADDPITFDVVPWPILTVKYSVEDIDWATVEGFFNAVKPHMRSQDFVSFVEKSHRRFHPDRWRSRGLLKSIADETERGCLEVAANTVAQALTPLWRDITGR</sequence>
<evidence type="ECO:0000256" key="6">
    <source>
        <dbReference type="SAM" id="MobiDB-lite"/>
    </source>
</evidence>
<name>A0A8H6ZEQ4_9AGAR</name>
<dbReference type="OrthoDB" id="8062037at2759"/>
<feature type="compositionally biased region" description="Acidic residues" evidence="6">
    <location>
        <begin position="369"/>
        <end position="381"/>
    </location>
</feature>
<evidence type="ECO:0000313" key="7">
    <source>
        <dbReference type="EMBL" id="KAF7376154.1"/>
    </source>
</evidence>
<gene>
    <name evidence="7" type="ORF">MSAN_00030300</name>
</gene>
<comment type="subcellular location">
    <subcellularLocation>
        <location evidence="1">Nucleus</location>
    </subcellularLocation>
</comment>
<evidence type="ECO:0000256" key="1">
    <source>
        <dbReference type="ARBA" id="ARBA00004123"/>
    </source>
</evidence>
<keyword evidence="5" id="KW-0539">Nucleus</keyword>
<organism evidence="7 8">
    <name type="scientific">Mycena sanguinolenta</name>
    <dbReference type="NCBI Taxonomy" id="230812"/>
    <lineage>
        <taxon>Eukaryota</taxon>
        <taxon>Fungi</taxon>
        <taxon>Dikarya</taxon>
        <taxon>Basidiomycota</taxon>
        <taxon>Agaricomycotina</taxon>
        <taxon>Agaricomycetes</taxon>
        <taxon>Agaricomycetidae</taxon>
        <taxon>Agaricales</taxon>
        <taxon>Marasmiineae</taxon>
        <taxon>Mycenaceae</taxon>
        <taxon>Mycena</taxon>
    </lineage>
</organism>
<feature type="compositionally biased region" description="Basic and acidic residues" evidence="6">
    <location>
        <begin position="207"/>
        <end position="236"/>
    </location>
</feature>
<dbReference type="Proteomes" id="UP000623467">
    <property type="component" value="Unassembled WGS sequence"/>
</dbReference>
<feature type="compositionally biased region" description="Basic and acidic residues" evidence="6">
    <location>
        <begin position="401"/>
        <end position="464"/>
    </location>
</feature>
<comment type="caution">
    <text evidence="7">The sequence shown here is derived from an EMBL/GenBank/DDBJ whole genome shotgun (WGS) entry which is preliminary data.</text>
</comment>
<feature type="compositionally biased region" description="Polar residues" evidence="6">
    <location>
        <begin position="343"/>
        <end position="363"/>
    </location>
</feature>
<dbReference type="GO" id="GO:0005634">
    <property type="term" value="C:nucleus"/>
    <property type="evidence" value="ECO:0007669"/>
    <property type="project" value="UniProtKB-SubCell"/>
</dbReference>
<feature type="region of interest" description="Disordered" evidence="6">
    <location>
        <begin position="189"/>
        <end position="464"/>
    </location>
</feature>
<keyword evidence="8" id="KW-1185">Reference proteome</keyword>
<dbReference type="PANTHER" id="PTHR15263">
    <property type="entry name" value="I-KAPPA-B-LIKE PROTEIN IKBL"/>
    <property type="match status" value="1"/>
</dbReference>
<dbReference type="PANTHER" id="PTHR15263:SF1">
    <property type="entry name" value="NF-KAPPA-B INHIBITOR-LIKE PROTEIN 1"/>
    <property type="match status" value="1"/>
</dbReference>
<proteinExistence type="predicted"/>
<feature type="region of interest" description="Disordered" evidence="6">
    <location>
        <begin position="142"/>
        <end position="162"/>
    </location>
</feature>
<evidence type="ECO:0000313" key="8">
    <source>
        <dbReference type="Proteomes" id="UP000623467"/>
    </source>
</evidence>
<dbReference type="EMBL" id="JACAZH010000001">
    <property type="protein sequence ID" value="KAF7376154.1"/>
    <property type="molecule type" value="Genomic_DNA"/>
</dbReference>
<reference evidence="7" key="1">
    <citation type="submission" date="2020-05" db="EMBL/GenBank/DDBJ databases">
        <title>Mycena genomes resolve the evolution of fungal bioluminescence.</title>
        <authorList>
            <person name="Tsai I.J."/>
        </authorList>
    </citation>
    <scope>NUCLEOTIDE SEQUENCE</scope>
    <source>
        <strain evidence="7">160909Yilan</strain>
    </source>
</reference>
<dbReference type="GO" id="GO:0043124">
    <property type="term" value="P:negative regulation of canonical NF-kappaB signal transduction"/>
    <property type="evidence" value="ECO:0007669"/>
    <property type="project" value="InterPro"/>
</dbReference>
<evidence type="ECO:0000256" key="3">
    <source>
        <dbReference type="ARBA" id="ARBA00022737"/>
    </source>
</evidence>
<evidence type="ECO:0000256" key="5">
    <source>
        <dbReference type="ARBA" id="ARBA00023242"/>
    </source>
</evidence>
<evidence type="ECO:0000256" key="4">
    <source>
        <dbReference type="ARBA" id="ARBA00023043"/>
    </source>
</evidence>
<dbReference type="AlphaFoldDB" id="A0A8H6ZEQ4"/>
<feature type="compositionally biased region" description="Basic and acidic residues" evidence="6">
    <location>
        <begin position="313"/>
        <end position="325"/>
    </location>
</feature>
<evidence type="ECO:0000256" key="2">
    <source>
        <dbReference type="ARBA" id="ARBA00022553"/>
    </source>
</evidence>
<keyword evidence="4" id="KW-0040">ANK repeat</keyword>
<dbReference type="InterPro" id="IPR038753">
    <property type="entry name" value="NFKBIL1"/>
</dbReference>
<keyword evidence="2" id="KW-0597">Phosphoprotein</keyword>
<accession>A0A8H6ZEQ4</accession>
<keyword evidence="3" id="KW-0677">Repeat</keyword>
<protein>
    <submittedName>
        <fullName evidence="7">RING-type domain-containing protein</fullName>
    </submittedName>
</protein>